<name>A0A2P2QBX0_RHIMU</name>
<evidence type="ECO:0000313" key="1">
    <source>
        <dbReference type="EMBL" id="MBX64491.1"/>
    </source>
</evidence>
<sequence>MFIALLVNCVFCPKSMIISIHEEWMDCYRWEFEMIKRITIDK</sequence>
<proteinExistence type="predicted"/>
<organism evidence="1">
    <name type="scientific">Rhizophora mucronata</name>
    <name type="common">Asiatic mangrove</name>
    <dbReference type="NCBI Taxonomy" id="61149"/>
    <lineage>
        <taxon>Eukaryota</taxon>
        <taxon>Viridiplantae</taxon>
        <taxon>Streptophyta</taxon>
        <taxon>Embryophyta</taxon>
        <taxon>Tracheophyta</taxon>
        <taxon>Spermatophyta</taxon>
        <taxon>Magnoliopsida</taxon>
        <taxon>eudicotyledons</taxon>
        <taxon>Gunneridae</taxon>
        <taxon>Pentapetalae</taxon>
        <taxon>rosids</taxon>
        <taxon>fabids</taxon>
        <taxon>Malpighiales</taxon>
        <taxon>Rhizophoraceae</taxon>
        <taxon>Rhizophora</taxon>
    </lineage>
</organism>
<protein>
    <submittedName>
        <fullName evidence="1">Uncharacterized protein</fullName>
    </submittedName>
</protein>
<accession>A0A2P2QBX0</accession>
<dbReference type="AlphaFoldDB" id="A0A2P2QBX0"/>
<reference evidence="1" key="1">
    <citation type="submission" date="2018-02" db="EMBL/GenBank/DDBJ databases">
        <title>Rhizophora mucronata_Transcriptome.</title>
        <authorList>
            <person name="Meera S.P."/>
            <person name="Sreeshan A."/>
            <person name="Augustine A."/>
        </authorList>
    </citation>
    <scope>NUCLEOTIDE SEQUENCE</scope>
    <source>
        <tissue evidence="1">Leaf</tissue>
    </source>
</reference>
<dbReference type="EMBL" id="GGEC01084007">
    <property type="protein sequence ID" value="MBX64491.1"/>
    <property type="molecule type" value="Transcribed_RNA"/>
</dbReference>